<evidence type="ECO:0000256" key="4">
    <source>
        <dbReference type="ARBA" id="ARBA00022525"/>
    </source>
</evidence>
<evidence type="ECO:0000256" key="5">
    <source>
        <dbReference type="ARBA" id="ARBA00029594"/>
    </source>
</evidence>
<dbReference type="PANTHER" id="PTHR21248">
    <property type="entry name" value="CARDIOLIPIN SYNTHASE"/>
    <property type="match status" value="1"/>
</dbReference>
<dbReference type="InterPro" id="IPR025202">
    <property type="entry name" value="PLD-like_dom"/>
</dbReference>
<organism evidence="7">
    <name type="scientific">uncultured Rhizobium sp. HF0500_29J11</name>
    <dbReference type="NCBI Taxonomy" id="723628"/>
    <lineage>
        <taxon>Bacteria</taxon>
        <taxon>Pseudomonadati</taxon>
        <taxon>Pseudomonadota</taxon>
        <taxon>Alphaproteobacteria</taxon>
        <taxon>Hyphomicrobiales</taxon>
        <taxon>Rhizobiaceae</taxon>
        <taxon>Rhizobium/Agrobacterium group</taxon>
        <taxon>Rhizobium</taxon>
        <taxon>environmental samples</taxon>
    </lineage>
</organism>
<reference evidence="7" key="1">
    <citation type="submission" date="2010-01" db="EMBL/GenBank/DDBJ databases">
        <title>Genome fragments of uncultured bacteria from the North Pacific subtropical Gyre.</title>
        <authorList>
            <person name="Pham V.D."/>
            <person name="Delong E.F."/>
        </authorList>
    </citation>
    <scope>NUCLEOTIDE SEQUENCE</scope>
</reference>
<dbReference type="PANTHER" id="PTHR21248:SF22">
    <property type="entry name" value="PHOSPHOLIPASE D"/>
    <property type="match status" value="1"/>
</dbReference>
<evidence type="ECO:0000256" key="2">
    <source>
        <dbReference type="ARBA" id="ARBA00004613"/>
    </source>
</evidence>
<dbReference type="CDD" id="cd09110">
    <property type="entry name" value="PLDc_CLS_1"/>
    <property type="match status" value="1"/>
</dbReference>
<dbReference type="Pfam" id="PF13091">
    <property type="entry name" value="PLDc_2"/>
    <property type="match status" value="2"/>
</dbReference>
<comment type="subcellular location">
    <subcellularLocation>
        <location evidence="2">Secreted</location>
    </subcellularLocation>
</comment>
<dbReference type="GO" id="GO:0030572">
    <property type="term" value="F:phosphatidyltransferase activity"/>
    <property type="evidence" value="ECO:0007669"/>
    <property type="project" value="UniProtKB-ARBA"/>
</dbReference>
<keyword evidence="4" id="KW-0964">Secreted</keyword>
<sequence>MVEMSCTNPEIPQATPIAPVPAGPSQWQIFHYNETIWPAVLELCDGARTSLAIEQYIFAADIIGTRLMDVLTKAARRGVHVRLLVDAFGSAELARSPAGAAFRQAGGELVRYNPLSRLLRNPISGMHRLHRKSVIADGRRMMAGGACYSDRMADWRDTMVRIEGPIVPAALAAFETAWAYANGISARRSRSQSAEATCGAGHWNYLTSDPVRPARQQIYQALLSRLRDAETSIDLATPYLFPYRKIWSALTGARQRGVRVRLLLPAVSDHPAIDLVSQRFAAALARRGVEVHGYLPGMMHAKLAIIDDWSMVSSFNLDMLSIGLNVENGLATTSPAFRAVLADQYACDIATSRRF</sequence>
<dbReference type="SMART" id="SM00155">
    <property type="entry name" value="PLDc"/>
    <property type="match status" value="2"/>
</dbReference>
<accession>E7C5N1</accession>
<evidence type="ECO:0000259" key="6">
    <source>
        <dbReference type="PROSITE" id="PS50035"/>
    </source>
</evidence>
<dbReference type="SUPFAM" id="SSF56024">
    <property type="entry name" value="Phospholipase D/nuclease"/>
    <property type="match status" value="2"/>
</dbReference>
<evidence type="ECO:0000256" key="3">
    <source>
        <dbReference type="ARBA" id="ARBA00018392"/>
    </source>
</evidence>
<dbReference type="GO" id="GO:0032049">
    <property type="term" value="P:cardiolipin biosynthetic process"/>
    <property type="evidence" value="ECO:0007669"/>
    <property type="project" value="UniProtKB-ARBA"/>
</dbReference>
<dbReference type="EMBL" id="GU567996">
    <property type="protein sequence ID" value="ADI22755.1"/>
    <property type="molecule type" value="Genomic_DNA"/>
</dbReference>
<name>E7C5N1_9HYPH</name>
<dbReference type="AlphaFoldDB" id="E7C5N1"/>
<dbReference type="GO" id="GO:0005576">
    <property type="term" value="C:extracellular region"/>
    <property type="evidence" value="ECO:0007669"/>
    <property type="project" value="UniProtKB-SubCell"/>
</dbReference>
<dbReference type="PROSITE" id="PS50035">
    <property type="entry name" value="PLD"/>
    <property type="match status" value="1"/>
</dbReference>
<dbReference type="InterPro" id="IPR001736">
    <property type="entry name" value="PLipase_D/transphosphatidylase"/>
</dbReference>
<feature type="domain" description="PLD phosphodiesterase" evidence="6">
    <location>
        <begin position="295"/>
        <end position="321"/>
    </location>
</feature>
<evidence type="ECO:0000256" key="1">
    <source>
        <dbReference type="ARBA" id="ARBA00003145"/>
    </source>
</evidence>
<dbReference type="Gene3D" id="3.30.870.10">
    <property type="entry name" value="Endonuclease Chain A"/>
    <property type="match status" value="2"/>
</dbReference>
<proteinExistence type="predicted"/>
<evidence type="ECO:0000313" key="7">
    <source>
        <dbReference type="EMBL" id="ADI22755.1"/>
    </source>
</evidence>
<protein>
    <recommendedName>
        <fullName evidence="3">Phospholipase D</fullName>
    </recommendedName>
    <alternativeName>
        <fullName evidence="5">Choline phosphatase</fullName>
    </alternativeName>
</protein>
<comment type="function">
    <text evidence="1">Could be a virulence factor.</text>
</comment>